<dbReference type="Pfam" id="PF12680">
    <property type="entry name" value="SnoaL_2"/>
    <property type="match status" value="1"/>
</dbReference>
<reference evidence="2 3" key="1">
    <citation type="submission" date="2014-06" db="EMBL/GenBank/DDBJ databases">
        <title>Saccharopolyspora rectivirgula DSM-43113 Genome sequencing.</title>
        <authorList>
            <person name="Barrera C."/>
            <person name="Millon L."/>
            <person name="Rognon B."/>
            <person name="Zaugg C."/>
            <person name="Monod M."/>
        </authorList>
    </citation>
    <scope>NUCLEOTIDE SEQUENCE [LARGE SCALE GENOMIC DNA]</scope>
    <source>
        <strain evidence="2 3">DSM 43113</strain>
    </source>
</reference>
<evidence type="ECO:0000313" key="2">
    <source>
        <dbReference type="EMBL" id="KEI45407.1"/>
    </source>
</evidence>
<dbReference type="Gene3D" id="3.10.450.50">
    <property type="match status" value="1"/>
</dbReference>
<protein>
    <submittedName>
        <fullName evidence="2">Polyketide cyclase</fullName>
    </submittedName>
</protein>
<dbReference type="Proteomes" id="UP000031419">
    <property type="component" value="Unassembled WGS sequence"/>
</dbReference>
<name>A0A073B286_9PSEU</name>
<proteinExistence type="predicted"/>
<evidence type="ECO:0000259" key="1">
    <source>
        <dbReference type="Pfam" id="PF12680"/>
    </source>
</evidence>
<gene>
    <name evidence="2" type="ORF">GU90_04705</name>
</gene>
<dbReference type="eggNOG" id="COG5485">
    <property type="taxonomic scope" value="Bacteria"/>
</dbReference>
<dbReference type="InterPro" id="IPR037401">
    <property type="entry name" value="SnoaL-like"/>
</dbReference>
<dbReference type="STRING" id="28042.GU90_04705"/>
<sequence>MSAELYSRWLHELWGGDLEDLETTAASVVSPDFVGHWPHRMGFVRGPAQLADVIRQGRAMFDDDLVFELVVGPIVQGELVAARWVARGHHAQRPVRFHGHDILRRGRDEFVEYWSISETPPGVSR</sequence>
<evidence type="ECO:0000313" key="3">
    <source>
        <dbReference type="Proteomes" id="UP000031419"/>
    </source>
</evidence>
<comment type="caution">
    <text evidence="2">The sequence shown here is derived from an EMBL/GenBank/DDBJ whole genome shotgun (WGS) entry which is preliminary data.</text>
</comment>
<organism evidence="2 3">
    <name type="scientific">Saccharopolyspora rectivirgula</name>
    <dbReference type="NCBI Taxonomy" id="28042"/>
    <lineage>
        <taxon>Bacteria</taxon>
        <taxon>Bacillati</taxon>
        <taxon>Actinomycetota</taxon>
        <taxon>Actinomycetes</taxon>
        <taxon>Pseudonocardiales</taxon>
        <taxon>Pseudonocardiaceae</taxon>
        <taxon>Saccharopolyspora</taxon>
    </lineage>
</organism>
<dbReference type="EMBL" id="JNVU01000013">
    <property type="protein sequence ID" value="KEI45407.1"/>
    <property type="molecule type" value="Genomic_DNA"/>
</dbReference>
<dbReference type="InterPro" id="IPR032710">
    <property type="entry name" value="NTF2-like_dom_sf"/>
</dbReference>
<feature type="domain" description="SnoaL-like" evidence="1">
    <location>
        <begin position="8"/>
        <end position="109"/>
    </location>
</feature>
<accession>A0A073B286</accession>
<dbReference type="RefSeq" id="WP_029722444.1">
    <property type="nucleotide sequence ID" value="NZ_JAJUIW010000010.1"/>
</dbReference>
<dbReference type="AlphaFoldDB" id="A0A073B286"/>
<dbReference type="OrthoDB" id="4153705at2"/>
<keyword evidence="3" id="KW-1185">Reference proteome</keyword>
<dbReference type="SUPFAM" id="SSF54427">
    <property type="entry name" value="NTF2-like"/>
    <property type="match status" value="1"/>
</dbReference>